<evidence type="ECO:0008006" key="3">
    <source>
        <dbReference type="Google" id="ProtNLM"/>
    </source>
</evidence>
<reference evidence="1 2" key="1">
    <citation type="submission" date="2020-08" db="EMBL/GenBank/DDBJ databases">
        <title>Sequencing the genomes of 1000 actinobacteria strains.</title>
        <authorList>
            <person name="Klenk H.-P."/>
        </authorList>
    </citation>
    <scope>NUCLEOTIDE SEQUENCE [LARGE SCALE GENOMIC DNA]</scope>
    <source>
        <strain evidence="1 2">DSM 45507</strain>
    </source>
</reference>
<sequence>MTIEDPLHLLGRLRLGREEYCQRLLTMLIVGGPYPRWHSRTHPSPQGARFLRSLDELSFGRSDWNGQPLFVDEFELRPRHDDEQGGAPDHAVLWTERLWMIELKTESSSHRRDQLSGYYALASHHHPNLTLDLTYLTPPLTFTPPTEADNRKFAHVTWARVLPLLQDAWGQGTDVERHVLTTLLAALDSIGSSWSDWRAQRVSTRRDEPPAIEVQAMALAEATAKDGRQRAVDHPAADLEELQRLRLTLRQAICASPGQSPLHHVQPWLWNLTTSGGRALTTSGQDTGFELRLSRYQKPVC</sequence>
<accession>A0A7W9FY98</accession>
<dbReference type="AlphaFoldDB" id="A0A7W9FY98"/>
<evidence type="ECO:0000313" key="2">
    <source>
        <dbReference type="Proteomes" id="UP000579153"/>
    </source>
</evidence>
<evidence type="ECO:0000313" key="1">
    <source>
        <dbReference type="EMBL" id="MBB5773706.1"/>
    </source>
</evidence>
<protein>
    <recommendedName>
        <fullName evidence="3">PD-(D/E)XK nuclease superfamily protein</fullName>
    </recommendedName>
</protein>
<name>A0A7W9FY98_9ACTN</name>
<gene>
    <name evidence="1" type="ORF">HD596_000462</name>
</gene>
<proteinExistence type="predicted"/>
<organism evidence="1 2">
    <name type="scientific">Nonomuraea jabiensis</name>
    <dbReference type="NCBI Taxonomy" id="882448"/>
    <lineage>
        <taxon>Bacteria</taxon>
        <taxon>Bacillati</taxon>
        <taxon>Actinomycetota</taxon>
        <taxon>Actinomycetes</taxon>
        <taxon>Streptosporangiales</taxon>
        <taxon>Streptosporangiaceae</taxon>
        <taxon>Nonomuraea</taxon>
    </lineage>
</organism>
<dbReference type="EMBL" id="JACHMB010000001">
    <property type="protein sequence ID" value="MBB5773706.1"/>
    <property type="molecule type" value="Genomic_DNA"/>
</dbReference>
<dbReference type="Proteomes" id="UP000579153">
    <property type="component" value="Unassembled WGS sequence"/>
</dbReference>
<keyword evidence="2" id="KW-1185">Reference proteome</keyword>
<dbReference type="RefSeq" id="WP_185067648.1">
    <property type="nucleotide sequence ID" value="NZ_JACHMB010000001.1"/>
</dbReference>
<comment type="caution">
    <text evidence="1">The sequence shown here is derived from an EMBL/GenBank/DDBJ whole genome shotgun (WGS) entry which is preliminary data.</text>
</comment>